<comment type="subcellular location">
    <subcellularLocation>
        <location evidence="1">Cell inner membrane</location>
        <topology evidence="1">Multi-pass membrane protein</topology>
    </subcellularLocation>
    <subcellularLocation>
        <location evidence="8">Cell membrane</location>
        <topology evidence="8">Multi-pass membrane protein</topology>
    </subcellularLocation>
</comment>
<evidence type="ECO:0000256" key="8">
    <source>
        <dbReference type="RuleBase" id="RU363032"/>
    </source>
</evidence>
<feature type="transmembrane region" description="Helical" evidence="8">
    <location>
        <begin position="272"/>
        <end position="293"/>
    </location>
</feature>
<feature type="transmembrane region" description="Helical" evidence="8">
    <location>
        <begin position="166"/>
        <end position="184"/>
    </location>
</feature>
<dbReference type="AlphaFoldDB" id="A0A0D6PDB2"/>
<evidence type="ECO:0000256" key="4">
    <source>
        <dbReference type="ARBA" id="ARBA00022519"/>
    </source>
</evidence>
<feature type="transmembrane region" description="Helical" evidence="8">
    <location>
        <begin position="343"/>
        <end position="367"/>
    </location>
</feature>
<comment type="caution">
    <text evidence="10">The sequence shown here is derived from an EMBL/GenBank/DDBJ whole genome shotgun (WGS) entry which is preliminary data.</text>
</comment>
<evidence type="ECO:0000313" key="10">
    <source>
        <dbReference type="EMBL" id="GAN79642.1"/>
    </source>
</evidence>
<feature type="transmembrane region" description="Helical" evidence="8">
    <location>
        <begin position="121"/>
        <end position="145"/>
    </location>
</feature>
<evidence type="ECO:0000256" key="3">
    <source>
        <dbReference type="ARBA" id="ARBA00022475"/>
    </source>
</evidence>
<feature type="transmembrane region" description="Helical" evidence="8">
    <location>
        <begin position="47"/>
        <end position="66"/>
    </location>
</feature>
<keyword evidence="6 8" id="KW-1133">Transmembrane helix</keyword>
<dbReference type="STRING" id="1120923.SAMN02746095_01982"/>
<protein>
    <submittedName>
        <fullName evidence="10">ABC transporter Fe3+ permease</fullName>
    </submittedName>
</protein>
<keyword evidence="11" id="KW-1185">Reference proteome</keyword>
<evidence type="ECO:0000313" key="11">
    <source>
        <dbReference type="Proteomes" id="UP000032668"/>
    </source>
</evidence>
<accession>A0A0D6PDB2</accession>
<name>A0A0D6PDB2_9PROT</name>
<keyword evidence="5 8" id="KW-0812">Transmembrane</keyword>
<gene>
    <name evidence="10" type="ORF">Aam_025_030</name>
</gene>
<dbReference type="InterPro" id="IPR035906">
    <property type="entry name" value="MetI-like_sf"/>
</dbReference>
<dbReference type="PANTHER" id="PTHR43357:SF4">
    <property type="entry name" value="INNER MEMBRANE ABC TRANSPORTER PERMEASE PROTEIN YDCV"/>
    <property type="match status" value="1"/>
</dbReference>
<organism evidence="10 11">
    <name type="scientific">Acidocella aminolytica 101 = DSM 11237</name>
    <dbReference type="NCBI Taxonomy" id="1120923"/>
    <lineage>
        <taxon>Bacteria</taxon>
        <taxon>Pseudomonadati</taxon>
        <taxon>Pseudomonadota</taxon>
        <taxon>Alphaproteobacteria</taxon>
        <taxon>Acetobacterales</taxon>
        <taxon>Acidocellaceae</taxon>
        <taxon>Acidocella</taxon>
    </lineage>
</organism>
<proteinExistence type="inferred from homology"/>
<dbReference type="OrthoDB" id="27542at2"/>
<evidence type="ECO:0000259" key="9">
    <source>
        <dbReference type="PROSITE" id="PS50928"/>
    </source>
</evidence>
<dbReference type="PANTHER" id="PTHR43357">
    <property type="entry name" value="INNER MEMBRANE ABC TRANSPORTER PERMEASE PROTEIN YDCV"/>
    <property type="match status" value="1"/>
</dbReference>
<comment type="similarity">
    <text evidence="8">Belongs to the binding-protein-dependent transport system permease family.</text>
</comment>
<feature type="transmembrane region" description="Helical" evidence="8">
    <location>
        <begin position="373"/>
        <end position="398"/>
    </location>
</feature>
<feature type="transmembrane region" description="Helical" evidence="8">
    <location>
        <begin position="220"/>
        <end position="244"/>
    </location>
</feature>
<dbReference type="PROSITE" id="PS50928">
    <property type="entry name" value="ABC_TM1"/>
    <property type="match status" value="2"/>
</dbReference>
<evidence type="ECO:0000256" key="6">
    <source>
        <dbReference type="ARBA" id="ARBA00022989"/>
    </source>
</evidence>
<keyword evidence="7 8" id="KW-0472">Membrane</keyword>
<dbReference type="RefSeq" id="WP_048878084.1">
    <property type="nucleotide sequence ID" value="NZ_BANC01000025.1"/>
</dbReference>
<evidence type="ECO:0000256" key="7">
    <source>
        <dbReference type="ARBA" id="ARBA00023136"/>
    </source>
</evidence>
<keyword evidence="2 8" id="KW-0813">Transport</keyword>
<evidence type="ECO:0000256" key="1">
    <source>
        <dbReference type="ARBA" id="ARBA00004429"/>
    </source>
</evidence>
<reference evidence="10 11" key="1">
    <citation type="submission" date="2012-11" db="EMBL/GenBank/DDBJ databases">
        <title>Whole genome sequence of Acidocella aminolytica 101 = DSM 11237.</title>
        <authorList>
            <person name="Azuma Y."/>
            <person name="Higashiura N."/>
            <person name="Hirakawa H."/>
            <person name="Matsushita K."/>
        </authorList>
    </citation>
    <scope>NUCLEOTIDE SEQUENCE [LARGE SCALE GENOMIC DNA]</scope>
    <source>
        <strain evidence="11">101 / DSM 11237</strain>
    </source>
</reference>
<dbReference type="EMBL" id="BANC01000025">
    <property type="protein sequence ID" value="GAN79642.1"/>
    <property type="molecule type" value="Genomic_DNA"/>
</dbReference>
<evidence type="ECO:0000256" key="5">
    <source>
        <dbReference type="ARBA" id="ARBA00022692"/>
    </source>
</evidence>
<dbReference type="Proteomes" id="UP000032668">
    <property type="component" value="Unassembled WGS sequence"/>
</dbReference>
<feature type="transmembrane region" description="Helical" evidence="8">
    <location>
        <begin position="313"/>
        <end position="331"/>
    </location>
</feature>
<feature type="domain" description="ABC transmembrane type-1" evidence="9">
    <location>
        <begin position="43"/>
        <end position="249"/>
    </location>
</feature>
<sequence>MKAPRAALLLLLALLLVYPLARLLVLPLTGGAGGSLATGWRPWLDSTGFALATGLIAAPLGAWLAQVLETRSGVAVRALGLGLWLLFFMPGYVLTTGWLVVLSHPVLRNGVFGHLFLGPAGLLFLYFLKALPFSVFVARATFAGASATLHEAAMVLRLPMWRRMGLNLRLAMPAMAAAFTIAAIETMQEFGIPATLGVTGKIPVLTYSIYQRLNTTPTDFAGAAQLCWWLIASAALLAVVQIYVQRRYQAVLVHGKARRAPRTRPVGAVRQVLSLGACLLWVVGLAAPLLALASVAVSGNLGVIDLSAIPRSLGYGVLAATITLVIAVAVLKLQRGQHPLFSGIIHAGLTANMAVPGLVLGAGYVVAFNNNILPLYGTVLLLLLAYAAGTLPMAIRLLGGAMAQLDSKLDEAARIFGLPLQTRLIDIEAALLIRPALHGWLLVVGTVMFELPVSELLYVPGQVPLGVAIVSADMTARYNEAALLALLSMGVLALLAAGLNLALYLSHAPRLTGQEAA</sequence>
<keyword evidence="3" id="KW-1003">Cell membrane</keyword>
<dbReference type="SUPFAM" id="SSF161098">
    <property type="entry name" value="MetI-like"/>
    <property type="match status" value="2"/>
</dbReference>
<evidence type="ECO:0000256" key="2">
    <source>
        <dbReference type="ARBA" id="ARBA00022448"/>
    </source>
</evidence>
<keyword evidence="4" id="KW-0997">Cell inner membrane</keyword>
<feature type="domain" description="ABC transmembrane type-1" evidence="9">
    <location>
        <begin position="309"/>
        <end position="496"/>
    </location>
</feature>
<feature type="transmembrane region" description="Helical" evidence="8">
    <location>
        <begin position="78"/>
        <end position="101"/>
    </location>
</feature>
<dbReference type="Pfam" id="PF00528">
    <property type="entry name" value="BPD_transp_1"/>
    <property type="match status" value="1"/>
</dbReference>
<feature type="transmembrane region" description="Helical" evidence="8">
    <location>
        <begin position="481"/>
        <end position="505"/>
    </location>
</feature>
<dbReference type="GO" id="GO:0005886">
    <property type="term" value="C:plasma membrane"/>
    <property type="evidence" value="ECO:0007669"/>
    <property type="project" value="UniProtKB-SubCell"/>
</dbReference>
<dbReference type="Gene3D" id="1.10.3720.10">
    <property type="entry name" value="MetI-like"/>
    <property type="match status" value="2"/>
</dbReference>
<dbReference type="GO" id="GO:0055085">
    <property type="term" value="P:transmembrane transport"/>
    <property type="evidence" value="ECO:0007669"/>
    <property type="project" value="InterPro"/>
</dbReference>
<dbReference type="InterPro" id="IPR000515">
    <property type="entry name" value="MetI-like"/>
</dbReference>